<dbReference type="EnsemblBacteria" id="ABL72263">
    <property type="protein sequence ID" value="ABL72263"/>
    <property type="gene ID" value="Pden_4199"/>
</dbReference>
<sequence>MAGSEKKETGKTLEMRVAELEDKLKGLEVTEEEMRAYNKVASMMATAQPAAAATSPALTPVPDACVIQQCVRPCVISQCTVISQCIRPCVVQACTIRACTIIQPCINECGGGCAPGGGGFSGGGFGGLGG</sequence>
<gene>
    <name evidence="2" type="ordered locus">Pden_4199</name>
</gene>
<dbReference type="GeneID" id="93453865"/>
<feature type="coiled-coil region" evidence="1">
    <location>
        <begin position="10"/>
        <end position="37"/>
    </location>
</feature>
<protein>
    <submittedName>
        <fullName evidence="2">Uncharacterized protein</fullName>
    </submittedName>
</protein>
<dbReference type="AlphaFoldDB" id="A1B9R9"/>
<dbReference type="Proteomes" id="UP000000361">
    <property type="component" value="Chromosome 2"/>
</dbReference>
<name>A1B9R9_PARDP</name>
<dbReference type="KEGG" id="pde:Pden_4199"/>
<keyword evidence="1" id="KW-0175">Coiled coil</keyword>
<evidence type="ECO:0000256" key="1">
    <source>
        <dbReference type="SAM" id="Coils"/>
    </source>
</evidence>
<organism evidence="2 3">
    <name type="scientific">Paracoccus denitrificans (strain Pd 1222)</name>
    <dbReference type="NCBI Taxonomy" id="318586"/>
    <lineage>
        <taxon>Bacteria</taxon>
        <taxon>Pseudomonadati</taxon>
        <taxon>Pseudomonadota</taxon>
        <taxon>Alphaproteobacteria</taxon>
        <taxon>Rhodobacterales</taxon>
        <taxon>Paracoccaceae</taxon>
        <taxon>Paracoccus</taxon>
    </lineage>
</organism>
<dbReference type="STRING" id="318586.Pden_4199"/>
<proteinExistence type="predicted"/>
<reference evidence="3" key="1">
    <citation type="submission" date="2006-12" db="EMBL/GenBank/DDBJ databases">
        <title>Complete sequence of chromosome 2 of Paracoccus denitrificans PD1222.</title>
        <authorList>
            <person name="Copeland A."/>
            <person name="Lucas S."/>
            <person name="Lapidus A."/>
            <person name="Barry K."/>
            <person name="Detter J.C."/>
            <person name="Glavina del Rio T."/>
            <person name="Hammon N."/>
            <person name="Israni S."/>
            <person name="Dalin E."/>
            <person name="Tice H."/>
            <person name="Pitluck S."/>
            <person name="Munk A.C."/>
            <person name="Brettin T."/>
            <person name="Bruce D."/>
            <person name="Han C."/>
            <person name="Tapia R."/>
            <person name="Gilna P."/>
            <person name="Schmutz J."/>
            <person name="Larimer F."/>
            <person name="Land M."/>
            <person name="Hauser L."/>
            <person name="Kyrpides N."/>
            <person name="Lykidis A."/>
            <person name="Spiro S."/>
            <person name="Richardson D.J."/>
            <person name="Moir J.W.B."/>
            <person name="Ferguson S.J."/>
            <person name="van Spanning R.J.M."/>
            <person name="Richardson P."/>
        </authorList>
    </citation>
    <scope>NUCLEOTIDE SEQUENCE [LARGE SCALE GENOMIC DNA]</scope>
    <source>
        <strain evidence="3">Pd 1222</strain>
    </source>
</reference>
<dbReference type="EMBL" id="CP000490">
    <property type="protein sequence ID" value="ABL72263.1"/>
    <property type="molecule type" value="Genomic_DNA"/>
</dbReference>
<dbReference type="OrthoDB" id="9931507at2"/>
<accession>A1B9R9</accession>
<keyword evidence="3" id="KW-1185">Reference proteome</keyword>
<evidence type="ECO:0000313" key="2">
    <source>
        <dbReference type="EMBL" id="ABL72263.1"/>
    </source>
</evidence>
<evidence type="ECO:0000313" key="3">
    <source>
        <dbReference type="Proteomes" id="UP000000361"/>
    </source>
</evidence>
<dbReference type="RefSeq" id="WP_011750428.1">
    <property type="nucleotide sequence ID" value="NC_008687.1"/>
</dbReference>
<dbReference type="HOGENOM" id="CLU_1936009_0_0_5"/>